<dbReference type="OMA" id="WIEDVLP"/>
<dbReference type="InterPro" id="IPR043567">
    <property type="entry name" value="SYTL1-5_C2B"/>
</dbReference>
<organism evidence="4 5">
    <name type="scientific">Helobdella robusta</name>
    <name type="common">Californian leech</name>
    <dbReference type="NCBI Taxonomy" id="6412"/>
    <lineage>
        <taxon>Eukaryota</taxon>
        <taxon>Metazoa</taxon>
        <taxon>Spiralia</taxon>
        <taxon>Lophotrochozoa</taxon>
        <taxon>Annelida</taxon>
        <taxon>Clitellata</taxon>
        <taxon>Hirudinea</taxon>
        <taxon>Rhynchobdellida</taxon>
        <taxon>Glossiphoniidae</taxon>
        <taxon>Helobdella</taxon>
    </lineage>
</organism>
<dbReference type="SUPFAM" id="SSF49562">
    <property type="entry name" value="C2 domain (Calcium/lipid-binding domain, CaLB)"/>
    <property type="match status" value="1"/>
</dbReference>
<dbReference type="EMBL" id="AMQM01007881">
    <property type="status" value="NOT_ANNOTATED_CDS"/>
    <property type="molecule type" value="Genomic_DNA"/>
</dbReference>
<gene>
    <name evidence="4" type="primary">20208268</name>
    <name evidence="3" type="ORF">HELRODRAFT_181928</name>
</gene>
<dbReference type="eggNOG" id="KOG1028">
    <property type="taxonomic scope" value="Eukaryota"/>
</dbReference>
<dbReference type="Pfam" id="PF00168">
    <property type="entry name" value="C2"/>
    <property type="match status" value="1"/>
</dbReference>
<reference evidence="3 5" key="2">
    <citation type="journal article" date="2013" name="Nature">
        <title>Insights into bilaterian evolution from three spiralian genomes.</title>
        <authorList>
            <person name="Simakov O."/>
            <person name="Marletaz F."/>
            <person name="Cho S.J."/>
            <person name="Edsinger-Gonzales E."/>
            <person name="Havlak P."/>
            <person name="Hellsten U."/>
            <person name="Kuo D.H."/>
            <person name="Larsson T."/>
            <person name="Lv J."/>
            <person name="Arendt D."/>
            <person name="Savage R."/>
            <person name="Osoegawa K."/>
            <person name="de Jong P."/>
            <person name="Grimwood J."/>
            <person name="Chapman J.A."/>
            <person name="Shapiro H."/>
            <person name="Aerts A."/>
            <person name="Otillar R.P."/>
            <person name="Terry A.Y."/>
            <person name="Boore J.L."/>
            <person name="Grigoriev I.V."/>
            <person name="Lindberg D.R."/>
            <person name="Seaver E.C."/>
            <person name="Weisblat D.A."/>
            <person name="Putnam N.H."/>
            <person name="Rokhsar D.S."/>
        </authorList>
    </citation>
    <scope>NUCLEOTIDE SEQUENCE</scope>
</reference>
<protein>
    <recommendedName>
        <fullName evidence="2">C2 domain-containing protein</fullName>
    </recommendedName>
</protein>
<dbReference type="Proteomes" id="UP000015101">
    <property type="component" value="Unassembled WGS sequence"/>
</dbReference>
<dbReference type="InterPro" id="IPR000008">
    <property type="entry name" value="C2_dom"/>
</dbReference>
<evidence type="ECO:0000256" key="1">
    <source>
        <dbReference type="ARBA" id="ARBA00022737"/>
    </source>
</evidence>
<dbReference type="EMBL" id="KB097680">
    <property type="protein sequence ID" value="ESN92000.1"/>
    <property type="molecule type" value="Genomic_DNA"/>
</dbReference>
<accession>T1FHG9</accession>
<dbReference type="PANTHER" id="PTHR45716">
    <property type="entry name" value="BITESIZE, ISOFORM I"/>
    <property type="match status" value="1"/>
</dbReference>
<dbReference type="HOGENOM" id="CLU_1152835_0_0_1"/>
<evidence type="ECO:0000313" key="5">
    <source>
        <dbReference type="Proteomes" id="UP000015101"/>
    </source>
</evidence>
<dbReference type="STRING" id="6412.T1FHG9"/>
<dbReference type="OrthoDB" id="195679at2759"/>
<dbReference type="InParanoid" id="T1FHG9"/>
<evidence type="ECO:0000313" key="4">
    <source>
        <dbReference type="EnsemblMetazoa" id="HelroP181928"/>
    </source>
</evidence>
<dbReference type="InterPro" id="IPR001565">
    <property type="entry name" value="Synaptotagmin"/>
</dbReference>
<dbReference type="InterPro" id="IPR035892">
    <property type="entry name" value="C2_domain_sf"/>
</dbReference>
<feature type="domain" description="C2" evidence="2">
    <location>
        <begin position="77"/>
        <end position="205"/>
    </location>
</feature>
<keyword evidence="1" id="KW-0677">Repeat</keyword>
<dbReference type="Gene3D" id="2.60.40.150">
    <property type="entry name" value="C2 domain"/>
    <property type="match status" value="2"/>
</dbReference>
<reference evidence="5" key="1">
    <citation type="submission" date="2012-12" db="EMBL/GenBank/DDBJ databases">
        <authorList>
            <person name="Hellsten U."/>
            <person name="Grimwood J."/>
            <person name="Chapman J.A."/>
            <person name="Shapiro H."/>
            <person name="Aerts A."/>
            <person name="Otillar R.P."/>
            <person name="Terry A.Y."/>
            <person name="Boore J.L."/>
            <person name="Simakov O."/>
            <person name="Marletaz F."/>
            <person name="Cho S.-J."/>
            <person name="Edsinger-Gonzales E."/>
            <person name="Havlak P."/>
            <person name="Kuo D.-H."/>
            <person name="Larsson T."/>
            <person name="Lv J."/>
            <person name="Arendt D."/>
            <person name="Savage R."/>
            <person name="Osoegawa K."/>
            <person name="de Jong P."/>
            <person name="Lindberg D.R."/>
            <person name="Seaver E.C."/>
            <person name="Weisblat D.A."/>
            <person name="Putnam N.H."/>
            <person name="Grigoriev I.V."/>
            <person name="Rokhsar D.S."/>
        </authorList>
    </citation>
    <scope>NUCLEOTIDE SEQUENCE</scope>
</reference>
<evidence type="ECO:0000259" key="2">
    <source>
        <dbReference type="PROSITE" id="PS50004"/>
    </source>
</evidence>
<dbReference type="PROSITE" id="PS50004">
    <property type="entry name" value="C2"/>
    <property type="match status" value="1"/>
</dbReference>
<dbReference type="PRINTS" id="PR00399">
    <property type="entry name" value="SYNAPTOTAGMN"/>
</dbReference>
<dbReference type="CTD" id="20208268"/>
<keyword evidence="5" id="KW-1185">Reference proteome</keyword>
<dbReference type="PANTHER" id="PTHR45716:SF2">
    <property type="entry name" value="BITESIZE, ISOFORM I"/>
    <property type="match status" value="1"/>
</dbReference>
<evidence type="ECO:0000313" key="3">
    <source>
        <dbReference type="EMBL" id="ESN92000.1"/>
    </source>
</evidence>
<dbReference type="GeneID" id="20208268"/>
<dbReference type="RefSeq" id="XP_009029945.1">
    <property type="nucleotide sequence ID" value="XM_009031697.1"/>
</dbReference>
<proteinExistence type="predicted"/>
<reference evidence="4" key="3">
    <citation type="submission" date="2015-06" db="UniProtKB">
        <authorList>
            <consortium name="EnsemblMetazoa"/>
        </authorList>
    </citation>
    <scope>IDENTIFICATION</scope>
</reference>
<dbReference type="EnsemblMetazoa" id="HelroT181928">
    <property type="protein sequence ID" value="HelroP181928"/>
    <property type="gene ID" value="HelroG181928"/>
</dbReference>
<name>T1FHG9_HELRO</name>
<dbReference type="CDD" id="cd04020">
    <property type="entry name" value="C2B_SLP_1-2-3-4"/>
    <property type="match status" value="1"/>
</dbReference>
<dbReference type="AlphaFoldDB" id="T1FHG9"/>
<sequence length="241" mass="27717">MIFQNSKDSLGSCYSSAGEEHVGKITISGDIQFGLNFDYKSNCFSVVIKQCRGLATADVKKQRSDPYGYNSLSSLTYRGDLDLSLKFVSPEHISGRKRNTEDKGELQIIVKEARNLTAIRSNGYSDPFCKWSLFATRQERRIKTKDYSHQTIVYENVSWEELQERSLELTVWDHDRLTSNDFLGGVRLNLNKGKGKCQGQTVTWMDSNEEECLVWQAMLDRPNCWIEGTLMLRNNMNERKQ</sequence>
<dbReference type="EMBL" id="AMQM01007882">
    <property type="status" value="NOT_ANNOTATED_CDS"/>
    <property type="molecule type" value="Genomic_DNA"/>
</dbReference>
<dbReference type="GO" id="GO:0016020">
    <property type="term" value="C:membrane"/>
    <property type="evidence" value="ECO:0007669"/>
    <property type="project" value="InterPro"/>
</dbReference>
<dbReference type="KEGG" id="hro:HELRODRAFT_181928"/>